<name>D5RJU3_9PROT</name>
<dbReference type="HOGENOM" id="CLU_017028_7_5_5"/>
<dbReference type="EMBL" id="ADVL01000223">
    <property type="protein sequence ID" value="EFH12428.1"/>
    <property type="molecule type" value="Genomic_DNA"/>
</dbReference>
<evidence type="ECO:0000256" key="3">
    <source>
        <dbReference type="SAM" id="SignalP"/>
    </source>
</evidence>
<reference evidence="5 6" key="1">
    <citation type="submission" date="2010-04" db="EMBL/GenBank/DDBJ databases">
        <authorList>
            <person name="Qin X."/>
            <person name="Bachman B."/>
            <person name="Battles P."/>
            <person name="Bell A."/>
            <person name="Bess C."/>
            <person name="Bickham C."/>
            <person name="Chaboub L."/>
            <person name="Chen D."/>
            <person name="Coyle M."/>
            <person name="Deiros D.R."/>
            <person name="Dinh H."/>
            <person name="Forbes L."/>
            <person name="Fowler G."/>
            <person name="Francisco L."/>
            <person name="Fu Q."/>
            <person name="Gubbala S."/>
            <person name="Hale W."/>
            <person name="Han Y."/>
            <person name="Hemphill L."/>
            <person name="Highlander S.K."/>
            <person name="Hirani K."/>
            <person name="Hogues M."/>
            <person name="Jackson L."/>
            <person name="Jakkamsetti A."/>
            <person name="Javaid M."/>
            <person name="Jiang H."/>
            <person name="Korchina V."/>
            <person name="Kovar C."/>
            <person name="Lara F."/>
            <person name="Lee S."/>
            <person name="Mata R."/>
            <person name="Mathew T."/>
            <person name="Moen C."/>
            <person name="Morales K."/>
            <person name="Munidasa M."/>
            <person name="Nazareth L."/>
            <person name="Ngo R."/>
            <person name="Nguyen L."/>
            <person name="Okwuonu G."/>
            <person name="Ongeri F."/>
            <person name="Patil S."/>
            <person name="Petrosino J."/>
            <person name="Pham C."/>
            <person name="Pham P."/>
            <person name="Pu L.-L."/>
            <person name="Puazo M."/>
            <person name="Raj R."/>
            <person name="Reid J."/>
            <person name="Rouhana J."/>
            <person name="Saada N."/>
            <person name="Shang Y."/>
            <person name="Simmons D."/>
            <person name="Thornton R."/>
            <person name="Warren J."/>
            <person name="Weissenberger G."/>
            <person name="Zhang J."/>
            <person name="Zhang L."/>
            <person name="Zhou C."/>
            <person name="Zhu D."/>
            <person name="Muzny D."/>
            <person name="Worley K."/>
            <person name="Gibbs R."/>
        </authorList>
    </citation>
    <scope>NUCLEOTIDE SEQUENCE [LARGE SCALE GENOMIC DNA]</scope>
    <source>
        <strain evidence="5 6">ATCC 49957</strain>
    </source>
</reference>
<dbReference type="InterPro" id="IPR030678">
    <property type="entry name" value="Peptide/Ni-bd"/>
</dbReference>
<organism evidence="5 6">
    <name type="scientific">Pseudoroseomonas cervicalis ATCC 49957</name>
    <dbReference type="NCBI Taxonomy" id="525371"/>
    <lineage>
        <taxon>Bacteria</taxon>
        <taxon>Pseudomonadati</taxon>
        <taxon>Pseudomonadota</taxon>
        <taxon>Alphaproteobacteria</taxon>
        <taxon>Acetobacterales</taxon>
        <taxon>Roseomonadaceae</taxon>
        <taxon>Roseomonas</taxon>
    </lineage>
</organism>
<dbReference type="Pfam" id="PF00496">
    <property type="entry name" value="SBP_bac_5"/>
    <property type="match status" value="1"/>
</dbReference>
<evidence type="ECO:0000256" key="1">
    <source>
        <dbReference type="ARBA" id="ARBA00004418"/>
    </source>
</evidence>
<dbReference type="GO" id="GO:0015833">
    <property type="term" value="P:peptide transport"/>
    <property type="evidence" value="ECO:0007669"/>
    <property type="project" value="TreeGrafter"/>
</dbReference>
<dbReference type="SUPFAM" id="SSF53850">
    <property type="entry name" value="Periplasmic binding protein-like II"/>
    <property type="match status" value="1"/>
</dbReference>
<dbReference type="Proteomes" id="UP000005324">
    <property type="component" value="Unassembled WGS sequence"/>
</dbReference>
<dbReference type="RefSeq" id="WP_007005202.1">
    <property type="nucleotide sequence ID" value="NZ_GG770781.1"/>
</dbReference>
<comment type="caution">
    <text evidence="5">The sequence shown here is derived from an EMBL/GenBank/DDBJ whole genome shotgun (WGS) entry which is preliminary data.</text>
</comment>
<keyword evidence="3" id="KW-0732">Signal</keyword>
<evidence type="ECO:0000259" key="4">
    <source>
        <dbReference type="Pfam" id="PF00496"/>
    </source>
</evidence>
<dbReference type="OrthoDB" id="9773508at2"/>
<dbReference type="Gene3D" id="3.10.105.10">
    <property type="entry name" value="Dipeptide-binding Protein, Domain 3"/>
    <property type="match status" value="1"/>
</dbReference>
<feature type="domain" description="Solute-binding protein family 5" evidence="4">
    <location>
        <begin position="74"/>
        <end position="431"/>
    </location>
</feature>
<dbReference type="InterPro" id="IPR000914">
    <property type="entry name" value="SBP_5_dom"/>
</dbReference>
<evidence type="ECO:0000256" key="2">
    <source>
        <dbReference type="ARBA" id="ARBA00005695"/>
    </source>
</evidence>
<comment type="similarity">
    <text evidence="2">Belongs to the bacterial solute-binding protein 5 family.</text>
</comment>
<sequence length="514" mass="55187">MHPTLLTRRRLALGAAALPLAGLARPVLAQPAADQFRLVTANEINGLDPARSGYVFSRMQVAETLLGADAGGRPVPMLATGWTLSEDRLEWRFALRPTARFQDGSPVTAEAVAACLQRAARLPGPLASAPLEAIRAEGSAVLIRTTRPFLSLTAFLAHYSTLILAPAAFEGEAVRSVIGSGPYQVARLLPPQRLEVERSPHWDGPPPAIARASYLAAGRGETRSAMAESGQAEFVTHLAPETVERLRRNPRVALDVQPIPRTRLIKLNCALPVFRDADARRALSLALDRAGMAAALLRSPASTATQLFPPTMAEWHVPSLPPLRRDLAEARRLLAGLGWAPGAEGILHRQGAPFRFTLRTFSDRPELPGLATAMQAQLREIGIDMQVAIVNSGEIPAGHRDGTLEAALMARNFSLVPDPLGTLLQDYGPQGGDWGAMNWSSPELASVLERLGAEADPAARAALRGRVSTILQQEMPVIPVSWFDLATAVSRRVADIPVDPLELSYRIAGAKWAG</sequence>
<evidence type="ECO:0000313" key="5">
    <source>
        <dbReference type="EMBL" id="EFH12428.1"/>
    </source>
</evidence>
<accession>D5RJU3</accession>
<dbReference type="PANTHER" id="PTHR30290">
    <property type="entry name" value="PERIPLASMIC BINDING COMPONENT OF ABC TRANSPORTER"/>
    <property type="match status" value="1"/>
</dbReference>
<proteinExistence type="inferred from homology"/>
<dbReference type="GO" id="GO:0030288">
    <property type="term" value="C:outer membrane-bounded periplasmic space"/>
    <property type="evidence" value="ECO:0007669"/>
    <property type="project" value="UniProtKB-ARBA"/>
</dbReference>
<dbReference type="CDD" id="cd08490">
    <property type="entry name" value="PBP2_NikA_DppA_OppA_like_3"/>
    <property type="match status" value="1"/>
</dbReference>
<feature type="signal peptide" evidence="3">
    <location>
        <begin position="1"/>
        <end position="29"/>
    </location>
</feature>
<protein>
    <submittedName>
        <fullName evidence="5">Tat pathway signal sequence domain protein</fullName>
    </submittedName>
</protein>
<keyword evidence="6" id="KW-1185">Reference proteome</keyword>
<dbReference type="Gene3D" id="3.40.190.10">
    <property type="entry name" value="Periplasmic binding protein-like II"/>
    <property type="match status" value="1"/>
</dbReference>
<dbReference type="PIRSF" id="PIRSF002741">
    <property type="entry name" value="MppA"/>
    <property type="match status" value="1"/>
</dbReference>
<dbReference type="InterPro" id="IPR039424">
    <property type="entry name" value="SBP_5"/>
</dbReference>
<evidence type="ECO:0000313" key="6">
    <source>
        <dbReference type="Proteomes" id="UP000005324"/>
    </source>
</evidence>
<dbReference type="GO" id="GO:1904680">
    <property type="term" value="F:peptide transmembrane transporter activity"/>
    <property type="evidence" value="ECO:0007669"/>
    <property type="project" value="TreeGrafter"/>
</dbReference>
<dbReference type="GO" id="GO:0043190">
    <property type="term" value="C:ATP-binding cassette (ABC) transporter complex"/>
    <property type="evidence" value="ECO:0007669"/>
    <property type="project" value="InterPro"/>
</dbReference>
<gene>
    <name evidence="5" type="ORF">HMPREF0731_1353</name>
</gene>
<comment type="subcellular location">
    <subcellularLocation>
        <location evidence="1">Periplasm</location>
    </subcellularLocation>
</comment>
<dbReference type="AlphaFoldDB" id="D5RJU3"/>
<feature type="chain" id="PRO_5003075601" evidence="3">
    <location>
        <begin position="30"/>
        <end position="514"/>
    </location>
</feature>
<dbReference type="PANTHER" id="PTHR30290:SF83">
    <property type="entry name" value="ABC TRANSPORTER SUBSTRATE-BINDING PROTEIN"/>
    <property type="match status" value="1"/>
</dbReference>